<dbReference type="InterPro" id="IPR036737">
    <property type="entry name" value="OmpA-like_sf"/>
</dbReference>
<comment type="caution">
    <text evidence="3">The sequence shown here is derived from an EMBL/GenBank/DDBJ whole genome shotgun (WGS) entry which is preliminary data.</text>
</comment>
<sequence>MKWSVLKTAFATVVISVLLTPAFCQNYYLVIGAFATDKDDAREFTSYLPGKSLDTAYTMYNGGNMMHFYVMKTSSKDMLLARSLKVQQEIETGAQLQQQTLDGVAGVAGPPAPGVVTASSGLSSAASSATGSAPVKPKGKFFKFAITKYNGEAFPAQVHQIDLTKGRDMGSYTAGVNVDLLNPPSSEPLALVCGVFGYKEVEKLVDYSNPSNTSGVYMDNEGAWVIPYTLERLGKGDVSVMYNVAFYPDAVIMQPPSKNDLDELVNLMLENPNYVIKVHAHCNGKKSRKIATVGESNDYFNIQNVVNTDASAKTLTNMRAQAVRSYLAQHNISADRVKIYGWGGTEMLVDESHPNATRLNDRIEIEVLKD</sequence>
<evidence type="ECO:0000259" key="2">
    <source>
        <dbReference type="PROSITE" id="PS51123"/>
    </source>
</evidence>
<reference evidence="3 4" key="1">
    <citation type="submission" date="2021-05" db="EMBL/GenBank/DDBJ databases">
        <title>A Polyphasic approach of four new species of the genus Ohtaekwangia: Ohtaekwangia histidinii sp. nov., Ohtaekwangia cretensis sp. nov., Ohtaekwangia indiensis sp. nov., Ohtaekwangia reichenbachii sp. nov. from diverse environment.</title>
        <authorList>
            <person name="Octaviana S."/>
        </authorList>
    </citation>
    <scope>NUCLEOTIDE SEQUENCE [LARGE SCALE GENOMIC DNA]</scope>
    <source>
        <strain evidence="3 4">PWU4</strain>
    </source>
</reference>
<dbReference type="EMBL" id="JAHESF010000044">
    <property type="protein sequence ID" value="MBT1700620.1"/>
    <property type="molecule type" value="Genomic_DNA"/>
</dbReference>
<organism evidence="3 4">
    <name type="scientific">Chryseosolibacter histidini</name>
    <dbReference type="NCBI Taxonomy" id="2782349"/>
    <lineage>
        <taxon>Bacteria</taxon>
        <taxon>Pseudomonadati</taxon>
        <taxon>Bacteroidota</taxon>
        <taxon>Cytophagia</taxon>
        <taxon>Cytophagales</taxon>
        <taxon>Chryseotaleaceae</taxon>
        <taxon>Chryseosolibacter</taxon>
    </lineage>
</organism>
<dbReference type="SUPFAM" id="SSF103088">
    <property type="entry name" value="OmpA-like"/>
    <property type="match status" value="1"/>
</dbReference>
<dbReference type="InterPro" id="IPR006665">
    <property type="entry name" value="OmpA-like"/>
</dbReference>
<dbReference type="Gene3D" id="3.30.1330.60">
    <property type="entry name" value="OmpA-like domain"/>
    <property type="match status" value="1"/>
</dbReference>
<protein>
    <submittedName>
        <fullName evidence="3">OmpA family protein</fullName>
    </submittedName>
</protein>
<evidence type="ECO:0000313" key="3">
    <source>
        <dbReference type="EMBL" id="MBT1700620.1"/>
    </source>
</evidence>
<dbReference type="AlphaFoldDB" id="A0AAP2DQD0"/>
<gene>
    <name evidence="3" type="ORF">KK083_27270</name>
</gene>
<dbReference type="GO" id="GO:0016020">
    <property type="term" value="C:membrane"/>
    <property type="evidence" value="ECO:0007669"/>
    <property type="project" value="UniProtKB-UniRule"/>
</dbReference>
<proteinExistence type="predicted"/>
<keyword evidence="4" id="KW-1185">Reference proteome</keyword>
<dbReference type="PROSITE" id="PS51123">
    <property type="entry name" value="OMPA_2"/>
    <property type="match status" value="1"/>
</dbReference>
<dbReference type="Pfam" id="PF00691">
    <property type="entry name" value="OmpA"/>
    <property type="match status" value="1"/>
</dbReference>
<dbReference type="Proteomes" id="UP001319200">
    <property type="component" value="Unassembled WGS sequence"/>
</dbReference>
<evidence type="ECO:0000256" key="1">
    <source>
        <dbReference type="PROSITE-ProRule" id="PRU00473"/>
    </source>
</evidence>
<name>A0AAP2DQD0_9BACT</name>
<accession>A0AAP2DQD0</accession>
<dbReference type="RefSeq" id="WP_254169309.1">
    <property type="nucleotide sequence ID" value="NZ_JAHESF010000044.1"/>
</dbReference>
<keyword evidence="1" id="KW-0472">Membrane</keyword>
<feature type="domain" description="OmpA-like" evidence="2">
    <location>
        <begin position="233"/>
        <end position="370"/>
    </location>
</feature>
<evidence type="ECO:0000313" key="4">
    <source>
        <dbReference type="Proteomes" id="UP001319200"/>
    </source>
</evidence>